<keyword evidence="1" id="KW-0732">Signal</keyword>
<dbReference type="InterPro" id="IPR025636">
    <property type="entry name" value="DUF4294"/>
</dbReference>
<dbReference type="RefSeq" id="WP_379859161.1">
    <property type="nucleotide sequence ID" value="NZ_JBHZQA010000018.1"/>
</dbReference>
<accession>A0ABW6HQU2</accession>
<dbReference type="Proteomes" id="UP001600039">
    <property type="component" value="Unassembled WGS sequence"/>
</dbReference>
<evidence type="ECO:0000313" key="2">
    <source>
        <dbReference type="EMBL" id="MFE3849419.1"/>
    </source>
</evidence>
<evidence type="ECO:0000313" key="3">
    <source>
        <dbReference type="Proteomes" id="UP001600039"/>
    </source>
</evidence>
<dbReference type="Pfam" id="PF14127">
    <property type="entry name" value="DUF4294"/>
    <property type="match status" value="1"/>
</dbReference>
<name>A0ABW6HQU2_9FLAO</name>
<feature type="signal peptide" evidence="1">
    <location>
        <begin position="1"/>
        <end position="19"/>
    </location>
</feature>
<keyword evidence="3" id="KW-1185">Reference proteome</keyword>
<gene>
    <name evidence="2" type="ORF">ACFX5D_15785</name>
</gene>
<evidence type="ECO:0000256" key="1">
    <source>
        <dbReference type="SAM" id="SignalP"/>
    </source>
</evidence>
<dbReference type="EMBL" id="JBHZQA010000018">
    <property type="protein sequence ID" value="MFE3849419.1"/>
    <property type="molecule type" value="Genomic_DNA"/>
</dbReference>
<reference evidence="2 3" key="1">
    <citation type="submission" date="2024-06" db="EMBL/GenBank/DDBJ databases">
        <title>Flavobacterium spp. isolated from glacier.</title>
        <authorList>
            <person name="Han D."/>
        </authorList>
    </citation>
    <scope>NUCLEOTIDE SEQUENCE [LARGE SCALE GENOMIC DNA]</scope>
    <source>
        <strain evidence="2 3">LB3P45</strain>
    </source>
</reference>
<protein>
    <submittedName>
        <fullName evidence="2">DUF4294 domain-containing protein</fullName>
    </submittedName>
</protein>
<proteinExistence type="predicted"/>
<sequence>MKIGTLFFFLLLTIIKVNAQVTPKDTTKMGYILTENDSILNDTIQLPELVVFKEKLDPEAKKQFLILQNRVYKTYPYAKLASERLTVLNKGMASLSTNKEKKKYFKIVEDYLSNEFESKLKKLSRKQGQILVKLIHRQTGTTTYDLVKNLKSGWKAFWSNTAASMFDINLKTKYAPYDVNEDYLIETILVRAFESGRLQNQKPAAPVDYDSLTDSWLSKVQKIN</sequence>
<comment type="caution">
    <text evidence="2">The sequence shown here is derived from an EMBL/GenBank/DDBJ whole genome shotgun (WGS) entry which is preliminary data.</text>
</comment>
<feature type="chain" id="PRO_5046166269" evidence="1">
    <location>
        <begin position="20"/>
        <end position="224"/>
    </location>
</feature>
<organism evidence="2 3">
    <name type="scientific">Flavobacterium fructosi</name>
    <dbReference type="NCBI Taxonomy" id="3230416"/>
    <lineage>
        <taxon>Bacteria</taxon>
        <taxon>Pseudomonadati</taxon>
        <taxon>Bacteroidota</taxon>
        <taxon>Flavobacteriia</taxon>
        <taxon>Flavobacteriales</taxon>
        <taxon>Flavobacteriaceae</taxon>
        <taxon>Flavobacterium</taxon>
    </lineage>
</organism>